<dbReference type="GO" id="GO:0003676">
    <property type="term" value="F:nucleic acid binding"/>
    <property type="evidence" value="ECO:0007669"/>
    <property type="project" value="InterPro"/>
</dbReference>
<reference evidence="4 5" key="1">
    <citation type="submission" date="2018-04" db="EMBL/GenBank/DDBJ databases">
        <title>Complete genome sequence of Hydrogenophilus thermoluteolus TH-1.</title>
        <authorList>
            <person name="Arai H."/>
        </authorList>
    </citation>
    <scope>NUCLEOTIDE SEQUENCE [LARGE SCALE GENOMIC DNA]</scope>
    <source>
        <strain evidence="4 5">TH-1</strain>
        <plasmid evidence="5">pth1 dna</plasmid>
    </source>
</reference>
<dbReference type="Proteomes" id="UP000262004">
    <property type="component" value="Plasmid pTH1"/>
</dbReference>
<dbReference type="InterPro" id="IPR040895">
    <property type="entry name" value="Ago_PAZ"/>
</dbReference>
<dbReference type="Gene3D" id="2.170.260.50">
    <property type="match status" value="1"/>
</dbReference>
<dbReference type="SMR" id="A0A2Z6E1D5"/>
<dbReference type="SUPFAM" id="SSF53098">
    <property type="entry name" value="Ribonuclease H-like"/>
    <property type="match status" value="1"/>
</dbReference>
<feature type="domain" description="Piwi" evidence="3">
    <location>
        <begin position="478"/>
        <end position="741"/>
    </location>
</feature>
<dbReference type="KEGG" id="htl:HPTL_P064"/>
<evidence type="ECO:0000313" key="5">
    <source>
        <dbReference type="Proteomes" id="UP000262004"/>
    </source>
</evidence>
<keyword evidence="5" id="KW-1185">Reference proteome</keyword>
<organism evidence="4 5">
    <name type="scientific">Hydrogenophilus thermoluteolus</name>
    <name type="common">Pseudomonas hydrogenothermophila</name>
    <dbReference type="NCBI Taxonomy" id="297"/>
    <lineage>
        <taxon>Bacteria</taxon>
        <taxon>Pseudomonadati</taxon>
        <taxon>Pseudomonadota</taxon>
        <taxon>Hydrogenophilia</taxon>
        <taxon>Hydrogenophilales</taxon>
        <taxon>Hydrogenophilaceae</taxon>
        <taxon>Hydrogenophilus</taxon>
    </lineage>
</organism>
<dbReference type="InterPro" id="IPR012337">
    <property type="entry name" value="RNaseH-like_sf"/>
</dbReference>
<dbReference type="RefSeq" id="WP_119336242.1">
    <property type="nucleotide sequence ID" value="NZ_AP018559.1"/>
</dbReference>
<dbReference type="Pfam" id="PF02171">
    <property type="entry name" value="Piwi"/>
    <property type="match status" value="1"/>
</dbReference>
<dbReference type="OrthoDB" id="6297894at2"/>
<name>A0A2Z6E1D5_HYDTE</name>
<gene>
    <name evidence="4" type="ORF">HPTL_P064</name>
</gene>
<dbReference type="SMART" id="SM00950">
    <property type="entry name" value="Piwi"/>
    <property type="match status" value="1"/>
</dbReference>
<evidence type="ECO:0000256" key="2">
    <source>
        <dbReference type="ARBA" id="ARBA00035032"/>
    </source>
</evidence>
<dbReference type="Pfam" id="PF18309">
    <property type="entry name" value="PAZ_3"/>
    <property type="match status" value="1"/>
</dbReference>
<protein>
    <recommendedName>
        <fullName evidence="2">Protein argonaute</fullName>
    </recommendedName>
</protein>
<proteinExistence type="inferred from homology"/>
<dbReference type="Gene3D" id="3.30.420.10">
    <property type="entry name" value="Ribonuclease H-like superfamily/Ribonuclease H"/>
    <property type="match status" value="1"/>
</dbReference>
<accession>A0A2Z6E1D5</accession>
<geneLocation type="plasmid" evidence="5">
    <name>pth1 dna</name>
</geneLocation>
<keyword evidence="4" id="KW-0614">Plasmid</keyword>
<evidence type="ECO:0000313" key="4">
    <source>
        <dbReference type="EMBL" id="BBD78409.1"/>
    </source>
</evidence>
<comment type="similarity">
    <text evidence="1">Belongs to the argonaute family. Long pAgo subfamily.</text>
</comment>
<dbReference type="InterPro" id="IPR003165">
    <property type="entry name" value="Piwi"/>
</dbReference>
<dbReference type="AlphaFoldDB" id="A0A2Z6E1D5"/>
<evidence type="ECO:0000259" key="3">
    <source>
        <dbReference type="PROSITE" id="PS50822"/>
    </source>
</evidence>
<dbReference type="EMBL" id="AP018559">
    <property type="protein sequence ID" value="BBD78409.1"/>
    <property type="molecule type" value="Genomic_DNA"/>
</dbReference>
<dbReference type="PROSITE" id="PS50822">
    <property type="entry name" value="PIWI"/>
    <property type="match status" value="1"/>
</dbReference>
<sequence length="755" mass="86037">MSGMKNGSELGILALRVDRSFAQLSLYCYDLQLLSPVTEEDVAPARIVRGCAAVLRHSNDYVPVVGVCGASTWNIFTFAPLATCEGRLWRQYPFVIANPRRVVLEAQKESERRAIQELLTQIVKNALPVWSRQLGNRWRPENGANVPTLIERTAQPCRADYLKIFRTLKFDPLVLPDGDAWLQLDLRHTINAADHVTLQWMLAQRPNWCIEKLRHRYTTADGKIKTCTFDGIAETLTPQSTFCDNQSGKTYSYLEYHRERGHIKEAELDAARCSQVVWVIYPNGKRLAHLAQLLQPVFTFESLETIDHELLAEMSPKMRLPMQKRIGALLEIIQQTTTLPIDGERVKLNRIQLDPPLGGRIDRTPVLRFHADQNGTKERQAFRCGAFRPMTRRRIVSVTVGSITSQQSACFDAIDQATREKLKKLTSPHPEKRPTWTTEKGHYPTIEAFRQFLDRLDRTDETILLIGITQQTPKAKIRDLCFDHGAASQFVLLNHHPAIYNDYYFSNVAAGLYTKAGGVLCTLDNLPGEADLFLGIDLGGQRERAPAAAFLFARDGAQLGWTLCERQRGERLQDASLEQLLEQSIETYRNVFADKPQRIVLHRDGKWHESFDVITRFESHHGIAIDILEVIKSGSPRLYRRYPGKEQGKFAYTNPKAGDVVWLPDSDTAILVTYGHDEFNEGSVRPFKLRKRYGETEFPVLVEQAYLLSYLHGASLFRHPRLPITVHHADRFATLRQESNLNALAKMDRRCPVYL</sequence>
<dbReference type="InterPro" id="IPR036397">
    <property type="entry name" value="RNaseH_sf"/>
</dbReference>
<evidence type="ECO:0000256" key="1">
    <source>
        <dbReference type="ARBA" id="ARBA00035012"/>
    </source>
</evidence>